<name>A0A5A7T1T6_CUCMM</name>
<dbReference type="InterPro" id="IPR059080">
    <property type="entry name" value="WHD_PTC1"/>
</dbReference>
<dbReference type="Proteomes" id="UP000321393">
    <property type="component" value="Unassembled WGS sequence"/>
</dbReference>
<dbReference type="InterPro" id="IPR044221">
    <property type="entry name" value="DYAD/AMEIOTIC1"/>
</dbReference>
<dbReference type="PANTHER" id="PTHR46740:SF1">
    <property type="entry name" value="DYAD PROTEIN"/>
    <property type="match status" value="1"/>
</dbReference>
<dbReference type="EMBL" id="SSTE01019181">
    <property type="protein sequence ID" value="KAA0036903.1"/>
    <property type="molecule type" value="Genomic_DNA"/>
</dbReference>
<dbReference type="Pfam" id="PF25874">
    <property type="entry name" value="WHD_plant_repro"/>
    <property type="match status" value="1"/>
</dbReference>
<dbReference type="GO" id="GO:0051177">
    <property type="term" value="P:meiotic sister chromatid cohesion"/>
    <property type="evidence" value="ECO:0007669"/>
    <property type="project" value="InterPro"/>
</dbReference>
<dbReference type="GO" id="GO:0007131">
    <property type="term" value="P:reciprocal meiotic recombination"/>
    <property type="evidence" value="ECO:0007669"/>
    <property type="project" value="InterPro"/>
</dbReference>
<dbReference type="PANTHER" id="PTHR46740">
    <property type="entry name" value="PROTEIN DYAD"/>
    <property type="match status" value="1"/>
</dbReference>
<gene>
    <name evidence="3" type="ORF">E6C27_scaffold1480G00280</name>
</gene>
<evidence type="ECO:0000256" key="1">
    <source>
        <dbReference type="SAM" id="Coils"/>
    </source>
</evidence>
<dbReference type="OrthoDB" id="515863at2759"/>
<reference evidence="3 4" key="1">
    <citation type="submission" date="2019-08" db="EMBL/GenBank/DDBJ databases">
        <title>Draft genome sequences of two oriental melons (Cucumis melo L. var makuwa).</title>
        <authorList>
            <person name="Kwon S.-Y."/>
        </authorList>
    </citation>
    <scope>NUCLEOTIDE SEQUENCE [LARGE SCALE GENOMIC DNA]</scope>
    <source>
        <strain evidence="4">cv. SW 3</strain>
        <tissue evidence="3">Leaf</tissue>
    </source>
</reference>
<sequence>MTEEDKLNDEANSLITEVPIIPGFKKRKRLSLSRLKEVKASLHAKQGQSTCVSNSSRKCKLKKSESTTNRWTPERYRLAELSMLEVMKAEGATFANPVPRPVLRMAARKHIGDTGLLDHLLKHIDGKVAPGGAERFRRWFNANGIMEYWLENADLVNIRQEAGVQDPYWVPQSRPLHACANFQDSQSSEEMRLLRAEMTKMKRDMQELASKFRDQERLNSMEMIHEELMKREAVAEKHRNEITGCLKGLQGILSGELMTWKTKVELQLMEISSSLGCIQPSKQLLTSPASKKWEDWLERTNLDNFQDDEIASWFEGNNTFSVQGQQDVIFQDSYRPFASFELYGNNSVQDIGREGEQEHINKWSKIKSRDDMEKQEDYGANITPDSSATGNSTSEFNTSVHMFQEMFQELFSWKAKMEKQVMELWNSVRELQASSSSHFKESGIGSTFKG</sequence>
<proteinExistence type="predicted"/>
<accession>A0A5A7T1T6</accession>
<dbReference type="STRING" id="1194695.A0A5A7T1T6"/>
<evidence type="ECO:0000313" key="3">
    <source>
        <dbReference type="EMBL" id="KAA0036903.1"/>
    </source>
</evidence>
<evidence type="ECO:0000313" key="4">
    <source>
        <dbReference type="Proteomes" id="UP000321393"/>
    </source>
</evidence>
<evidence type="ECO:0000259" key="2">
    <source>
        <dbReference type="Pfam" id="PF25874"/>
    </source>
</evidence>
<dbReference type="AlphaFoldDB" id="A0A5A7T1T6"/>
<feature type="coiled-coil region" evidence="1">
    <location>
        <begin position="191"/>
        <end position="218"/>
    </location>
</feature>
<organism evidence="3 4">
    <name type="scientific">Cucumis melo var. makuwa</name>
    <name type="common">Oriental melon</name>
    <dbReference type="NCBI Taxonomy" id="1194695"/>
    <lineage>
        <taxon>Eukaryota</taxon>
        <taxon>Viridiplantae</taxon>
        <taxon>Streptophyta</taxon>
        <taxon>Embryophyta</taxon>
        <taxon>Tracheophyta</taxon>
        <taxon>Spermatophyta</taxon>
        <taxon>Magnoliopsida</taxon>
        <taxon>eudicotyledons</taxon>
        <taxon>Gunneridae</taxon>
        <taxon>Pentapetalae</taxon>
        <taxon>rosids</taxon>
        <taxon>fabids</taxon>
        <taxon>Cucurbitales</taxon>
        <taxon>Cucurbitaceae</taxon>
        <taxon>Benincaseae</taxon>
        <taxon>Cucumis</taxon>
    </lineage>
</organism>
<protein>
    <submittedName>
        <fullName evidence="3">Protein DYAD isoform X1</fullName>
    </submittedName>
</protein>
<keyword evidence="1" id="KW-0175">Coiled coil</keyword>
<feature type="domain" description="PTC1-like winged helix-turn-helix" evidence="2">
    <location>
        <begin position="70"/>
        <end position="152"/>
    </location>
</feature>
<comment type="caution">
    <text evidence="3">The sequence shown here is derived from an EMBL/GenBank/DDBJ whole genome shotgun (WGS) entry which is preliminary data.</text>
</comment>